<sequence length="550" mass="61751">MTSTTSMASPPAPLTDAQKEFFLKNGYLKLTDCFTREQAAGVCEGVWTRLGMSPTDKSTWGTKGRINMPPHRTFDISEFSPKVWSAICDLCGGEERVDPKSKEWRDTLIVNLGTAEGEGKMVSPRDLPQWHVDGDFFVHYLDSPEQALLVTPLWTDIVPHGGGTIIFPKGIDYVAKRLHAHPEGLSPWMQPRGSDTFKTEGFQWYKDVLKDVPEEDFIEATGNVGDVYLLHPLMMHVASSNPLRNVRIITNPPVYLKEPHCFDRADGNYSLVERKTMQSIGGEEMLKGWKVTGPREAIVPARVRIWEKMKQEEAKRLEEQRKMAMSGDTSTMPPLELTLVVAATRNMGIGRNGTLPWTGLKKEMAYFARVTKRLPSVLLVQNQPSNSSHPAMNAVIMGRKTWDSIPPKFRPLKGRLNIVISRSHADPPSKDVNPETEAVKVGSLEQAIQYLQSGSAVVQTGKVFVIGGAQIYAAALRLTETRRVLLTRVMTEFECDTFFPLQLSEEDGAGGQWVRKSKDELDSWTGETVPEGIQEENQIQYEFQMWERAE</sequence>
<keyword evidence="5" id="KW-0521">NADP</keyword>
<evidence type="ECO:0000259" key="7">
    <source>
        <dbReference type="PROSITE" id="PS51330"/>
    </source>
</evidence>
<evidence type="ECO:0000256" key="5">
    <source>
        <dbReference type="ARBA" id="ARBA00022857"/>
    </source>
</evidence>
<evidence type="ECO:0000313" key="8">
    <source>
        <dbReference type="EMBL" id="KAK5632026.1"/>
    </source>
</evidence>
<dbReference type="GO" id="GO:0004146">
    <property type="term" value="F:dihydrofolate reductase activity"/>
    <property type="evidence" value="ECO:0007669"/>
    <property type="project" value="UniProtKB-EC"/>
</dbReference>
<dbReference type="CDD" id="cd00209">
    <property type="entry name" value="DHFR"/>
    <property type="match status" value="1"/>
</dbReference>
<dbReference type="PROSITE" id="PS00075">
    <property type="entry name" value="DHFR_1"/>
    <property type="match status" value="1"/>
</dbReference>
<dbReference type="InterPro" id="IPR017925">
    <property type="entry name" value="DHFR_CS"/>
</dbReference>
<dbReference type="GO" id="GO:0046655">
    <property type="term" value="P:folic acid metabolic process"/>
    <property type="evidence" value="ECO:0007669"/>
    <property type="project" value="TreeGrafter"/>
</dbReference>
<evidence type="ECO:0000256" key="6">
    <source>
        <dbReference type="ARBA" id="ARBA00023002"/>
    </source>
</evidence>
<dbReference type="InterPro" id="IPR024072">
    <property type="entry name" value="DHFR-like_dom_sf"/>
</dbReference>
<dbReference type="SUPFAM" id="SSF51197">
    <property type="entry name" value="Clavaminate synthase-like"/>
    <property type="match status" value="1"/>
</dbReference>
<dbReference type="EMBL" id="JAWHQM010000022">
    <property type="protein sequence ID" value="KAK5632026.1"/>
    <property type="molecule type" value="Genomic_DNA"/>
</dbReference>
<accession>A0AAN7USI8</accession>
<dbReference type="SUPFAM" id="SSF53597">
    <property type="entry name" value="Dihydrofolate reductase-like"/>
    <property type="match status" value="1"/>
</dbReference>
<comment type="pathway">
    <text evidence="1">Cofactor biosynthesis; tetrahydrofolate biosynthesis; 5,6,7,8-tetrahydrofolate from 7,8-dihydrofolate: step 1/1.</text>
</comment>
<name>A0AAN7USI8_9PEZI</name>
<dbReference type="Gene3D" id="2.60.120.620">
    <property type="entry name" value="q2cbj1_9rhob like domain"/>
    <property type="match status" value="1"/>
</dbReference>
<keyword evidence="9" id="KW-1185">Reference proteome</keyword>
<organism evidence="8 9">
    <name type="scientific">Xylaria bambusicola</name>
    <dbReference type="NCBI Taxonomy" id="326684"/>
    <lineage>
        <taxon>Eukaryota</taxon>
        <taxon>Fungi</taxon>
        <taxon>Dikarya</taxon>
        <taxon>Ascomycota</taxon>
        <taxon>Pezizomycotina</taxon>
        <taxon>Sordariomycetes</taxon>
        <taxon>Xylariomycetidae</taxon>
        <taxon>Xylariales</taxon>
        <taxon>Xylariaceae</taxon>
        <taxon>Xylaria</taxon>
    </lineage>
</organism>
<dbReference type="GO" id="GO:0006730">
    <property type="term" value="P:one-carbon metabolic process"/>
    <property type="evidence" value="ECO:0007669"/>
    <property type="project" value="UniProtKB-KW"/>
</dbReference>
<protein>
    <recommendedName>
        <fullName evidence="3">Dihydrofolate reductase</fullName>
        <ecNumber evidence="2">1.5.1.3</ecNumber>
    </recommendedName>
</protein>
<gene>
    <name evidence="8" type="ORF">RRF57_007740</name>
</gene>
<keyword evidence="6" id="KW-0560">Oxidoreductase</keyword>
<dbReference type="EC" id="1.5.1.3" evidence="2"/>
<dbReference type="PANTHER" id="PTHR48069">
    <property type="entry name" value="DIHYDROFOLATE REDUCTASE"/>
    <property type="match status" value="1"/>
</dbReference>
<dbReference type="Gene3D" id="3.40.430.10">
    <property type="entry name" value="Dihydrofolate Reductase, subunit A"/>
    <property type="match status" value="1"/>
</dbReference>
<evidence type="ECO:0000256" key="3">
    <source>
        <dbReference type="ARBA" id="ARBA00018886"/>
    </source>
</evidence>
<dbReference type="PROSITE" id="PS51330">
    <property type="entry name" value="DHFR_2"/>
    <property type="match status" value="1"/>
</dbReference>
<evidence type="ECO:0000256" key="1">
    <source>
        <dbReference type="ARBA" id="ARBA00004903"/>
    </source>
</evidence>
<keyword evidence="4" id="KW-0554">One-carbon metabolism</keyword>
<evidence type="ECO:0000256" key="2">
    <source>
        <dbReference type="ARBA" id="ARBA00012856"/>
    </source>
</evidence>
<dbReference type="PRINTS" id="PR00070">
    <property type="entry name" value="DHFR"/>
</dbReference>
<dbReference type="InterPro" id="IPR001796">
    <property type="entry name" value="DHFR_dom"/>
</dbReference>
<proteinExistence type="predicted"/>
<feature type="domain" description="DHFR" evidence="7">
    <location>
        <begin position="336"/>
        <end position="548"/>
    </location>
</feature>
<dbReference type="GO" id="GO:0046452">
    <property type="term" value="P:dihydrofolate metabolic process"/>
    <property type="evidence" value="ECO:0007669"/>
    <property type="project" value="TreeGrafter"/>
</dbReference>
<dbReference type="InterPro" id="IPR012259">
    <property type="entry name" value="DHFR"/>
</dbReference>
<dbReference type="PANTHER" id="PTHR48069:SF3">
    <property type="entry name" value="DIHYDROFOLATE REDUCTASE"/>
    <property type="match status" value="1"/>
</dbReference>
<dbReference type="Proteomes" id="UP001305414">
    <property type="component" value="Unassembled WGS sequence"/>
</dbReference>
<dbReference type="AlphaFoldDB" id="A0AAN7USI8"/>
<dbReference type="GO" id="GO:0046654">
    <property type="term" value="P:tetrahydrofolate biosynthetic process"/>
    <property type="evidence" value="ECO:0007669"/>
    <property type="project" value="InterPro"/>
</dbReference>
<evidence type="ECO:0000313" key="9">
    <source>
        <dbReference type="Proteomes" id="UP001305414"/>
    </source>
</evidence>
<reference evidence="8 9" key="1">
    <citation type="submission" date="2023-10" db="EMBL/GenBank/DDBJ databases">
        <title>Draft genome sequence of Xylaria bambusicola isolate GMP-LS, the root and basal stem rot pathogen of sugarcane in Indonesia.</title>
        <authorList>
            <person name="Selvaraj P."/>
            <person name="Muralishankar V."/>
            <person name="Muruganantham S."/>
            <person name="Sp S."/>
            <person name="Haryani S."/>
            <person name="Lau K.J.X."/>
            <person name="Naqvi N.I."/>
        </authorList>
    </citation>
    <scope>NUCLEOTIDE SEQUENCE [LARGE SCALE GENOMIC DNA]</scope>
    <source>
        <strain evidence="8">GMP-LS</strain>
    </source>
</reference>
<comment type="caution">
    <text evidence="8">The sequence shown here is derived from an EMBL/GenBank/DDBJ whole genome shotgun (WGS) entry which is preliminary data.</text>
</comment>
<dbReference type="GO" id="GO:0050661">
    <property type="term" value="F:NADP binding"/>
    <property type="evidence" value="ECO:0007669"/>
    <property type="project" value="InterPro"/>
</dbReference>
<evidence type="ECO:0000256" key="4">
    <source>
        <dbReference type="ARBA" id="ARBA00022563"/>
    </source>
</evidence>
<dbReference type="GO" id="GO:0005739">
    <property type="term" value="C:mitochondrion"/>
    <property type="evidence" value="ECO:0007669"/>
    <property type="project" value="TreeGrafter"/>
</dbReference>
<dbReference type="Pfam" id="PF00186">
    <property type="entry name" value="DHFR_1"/>
    <property type="match status" value="1"/>
</dbReference>